<proteinExistence type="predicted"/>
<dbReference type="GO" id="GO:0016787">
    <property type="term" value="F:hydrolase activity"/>
    <property type="evidence" value="ECO:0007669"/>
    <property type="project" value="InterPro"/>
</dbReference>
<sequence length="274" mass="31539">LYQSIMKVQHLLPLAAVVLLYIVPTEPEVVTSIAECLDFFLHQTPPNIPGILEKGEIQDQNRYKPICQTLNDKRTFMTLYDTLNKIPLFSAAKYRGDGGKRPMPDWKIEPQARDQDYRNNQSFDRGHLFPSSYGSDQIEKMSTFTLTNIVPQQHKFNTGRWNRMEKCVKCVLNKFCINNNEEIEGFIVIGALPSNSSLNNRINIPSVLWSAFCCFSKSQNSWLASAHWGENVAEGPEYLQTQKLTELHRTLGTEFNSYMVYNMCQNWITVCCQH</sequence>
<dbReference type="GeneTree" id="ENSGT01030000234592"/>
<dbReference type="GO" id="GO:0003676">
    <property type="term" value="F:nucleic acid binding"/>
    <property type="evidence" value="ECO:0007669"/>
    <property type="project" value="InterPro"/>
</dbReference>
<reference evidence="4" key="1">
    <citation type="submission" date="2025-08" db="UniProtKB">
        <authorList>
            <consortium name="Ensembl"/>
        </authorList>
    </citation>
    <scope>IDENTIFICATION</scope>
</reference>
<accession>A0A3Q2V7M9</accession>
<name>A0A3Q2V7M9_HAPBU</name>
<dbReference type="InterPro" id="IPR044925">
    <property type="entry name" value="His-Me_finger_sf"/>
</dbReference>
<evidence type="ECO:0000313" key="5">
    <source>
        <dbReference type="Proteomes" id="UP000264840"/>
    </source>
</evidence>
<reference evidence="4" key="2">
    <citation type="submission" date="2025-09" db="UniProtKB">
        <authorList>
            <consortium name="Ensembl"/>
        </authorList>
    </citation>
    <scope>IDENTIFICATION</scope>
</reference>
<dbReference type="GO" id="GO:0046872">
    <property type="term" value="F:metal ion binding"/>
    <property type="evidence" value="ECO:0007669"/>
    <property type="project" value="InterPro"/>
</dbReference>
<dbReference type="SMART" id="SM00892">
    <property type="entry name" value="Endonuclease_NS"/>
    <property type="match status" value="1"/>
</dbReference>
<feature type="signal peptide" evidence="1">
    <location>
        <begin position="1"/>
        <end position="27"/>
    </location>
</feature>
<evidence type="ECO:0000313" key="4">
    <source>
        <dbReference type="Ensembl" id="ENSHBUP00000006704.1"/>
    </source>
</evidence>
<dbReference type="AlphaFoldDB" id="A0A3Q2V7M9"/>
<dbReference type="STRING" id="8153.ENSHBUP00000006704"/>
<dbReference type="Ensembl" id="ENSHBUT00000004846.1">
    <property type="protein sequence ID" value="ENSHBUP00000006704.1"/>
    <property type="gene ID" value="ENSHBUG00000008165.1"/>
</dbReference>
<organism evidence="4 5">
    <name type="scientific">Haplochromis burtoni</name>
    <name type="common">Burton's mouthbrooder</name>
    <name type="synonym">Chromis burtoni</name>
    <dbReference type="NCBI Taxonomy" id="8153"/>
    <lineage>
        <taxon>Eukaryota</taxon>
        <taxon>Metazoa</taxon>
        <taxon>Chordata</taxon>
        <taxon>Craniata</taxon>
        <taxon>Vertebrata</taxon>
        <taxon>Euteleostomi</taxon>
        <taxon>Actinopterygii</taxon>
        <taxon>Neopterygii</taxon>
        <taxon>Teleostei</taxon>
        <taxon>Neoteleostei</taxon>
        <taxon>Acanthomorphata</taxon>
        <taxon>Ovalentaria</taxon>
        <taxon>Cichlomorphae</taxon>
        <taxon>Cichliformes</taxon>
        <taxon>Cichlidae</taxon>
        <taxon>African cichlids</taxon>
        <taxon>Pseudocrenilabrinae</taxon>
        <taxon>Haplochromini</taxon>
        <taxon>Haplochromis</taxon>
    </lineage>
</organism>
<dbReference type="OMA" id="CHASNNT"/>
<protein>
    <submittedName>
        <fullName evidence="4">Uncharacterized protein</fullName>
    </submittedName>
</protein>
<evidence type="ECO:0000256" key="1">
    <source>
        <dbReference type="SAM" id="SignalP"/>
    </source>
</evidence>
<dbReference type="InterPro" id="IPR020821">
    <property type="entry name" value="ENPP1-3/EXOG-like_nuc-like"/>
</dbReference>
<dbReference type="SMART" id="SM00477">
    <property type="entry name" value="NUC"/>
    <property type="match status" value="1"/>
</dbReference>
<feature type="chain" id="PRO_5018658936" evidence="1">
    <location>
        <begin position="28"/>
        <end position="274"/>
    </location>
</feature>
<evidence type="ECO:0000259" key="3">
    <source>
        <dbReference type="SMART" id="SM00892"/>
    </source>
</evidence>
<dbReference type="InterPro" id="IPR039015">
    <property type="entry name" value="ENDOD1"/>
</dbReference>
<dbReference type="PANTHER" id="PTHR21472">
    <property type="entry name" value="ENDONUCLEASE DOMAIN-CONTAINING 1 PROTEIN ENDOD1"/>
    <property type="match status" value="1"/>
</dbReference>
<dbReference type="Proteomes" id="UP000264840">
    <property type="component" value="Unplaced"/>
</dbReference>
<dbReference type="Gene3D" id="3.40.570.10">
    <property type="entry name" value="Extracellular Endonuclease, subunit A"/>
    <property type="match status" value="1"/>
</dbReference>
<dbReference type="InterPro" id="IPR044929">
    <property type="entry name" value="DNA/RNA_non-sp_Endonuclease_sf"/>
</dbReference>
<dbReference type="PANTHER" id="PTHR21472:SF15">
    <property type="entry name" value="ENDONUCLEASE DOMAIN-CONTAINING 1 PROTEIN-RELATED"/>
    <property type="match status" value="1"/>
</dbReference>
<feature type="domain" description="DNA/RNA non-specific endonuclease/pyrophosphatase/phosphodiesterase" evidence="3">
    <location>
        <begin position="72"/>
        <end position="262"/>
    </location>
</feature>
<keyword evidence="5" id="KW-1185">Reference proteome</keyword>
<dbReference type="InterPro" id="IPR001604">
    <property type="entry name" value="Endo_G_ENPP1-like_dom"/>
</dbReference>
<keyword evidence="1" id="KW-0732">Signal</keyword>
<feature type="domain" description="ENPP1-3/EXOG-like endonuclease/phosphodiesterase" evidence="2">
    <location>
        <begin position="73"/>
        <end position="262"/>
    </location>
</feature>
<dbReference type="SUPFAM" id="SSF54060">
    <property type="entry name" value="His-Me finger endonucleases"/>
    <property type="match status" value="1"/>
</dbReference>
<evidence type="ECO:0000259" key="2">
    <source>
        <dbReference type="SMART" id="SM00477"/>
    </source>
</evidence>
<dbReference type="Pfam" id="PF01223">
    <property type="entry name" value="Endonuclease_NS"/>
    <property type="match status" value="1"/>
</dbReference>